<dbReference type="Gene3D" id="2.60.40.1820">
    <property type="match status" value="1"/>
</dbReference>
<evidence type="ECO:0000256" key="1">
    <source>
        <dbReference type="SAM" id="Phobius"/>
    </source>
</evidence>
<gene>
    <name evidence="3" type="ORF">O6P43_026379</name>
</gene>
<accession>A0AAD7L2F5</accession>
<dbReference type="Proteomes" id="UP001163823">
    <property type="component" value="Chromosome 11"/>
</dbReference>
<comment type="caution">
    <text evidence="3">The sequence shown here is derived from an EMBL/GenBank/DDBJ whole genome shotgun (WGS) entry which is preliminary data.</text>
</comment>
<dbReference type="AlphaFoldDB" id="A0AAD7L2F5"/>
<dbReference type="InterPro" id="IPR055301">
    <property type="entry name" value="Lea14-like_2"/>
</dbReference>
<name>A0AAD7L2F5_QUISA</name>
<evidence type="ECO:0000259" key="2">
    <source>
        <dbReference type="Pfam" id="PF03168"/>
    </source>
</evidence>
<evidence type="ECO:0000313" key="3">
    <source>
        <dbReference type="EMBL" id="KAJ7950152.1"/>
    </source>
</evidence>
<dbReference type="EMBL" id="JARAOO010000011">
    <property type="protein sequence ID" value="KAJ7950152.1"/>
    <property type="molecule type" value="Genomic_DNA"/>
</dbReference>
<evidence type="ECO:0000313" key="4">
    <source>
        <dbReference type="Proteomes" id="UP001163823"/>
    </source>
</evidence>
<keyword evidence="4" id="KW-1185">Reference proteome</keyword>
<feature type="domain" description="Late embryogenesis abundant protein LEA-2 subgroup" evidence="2">
    <location>
        <begin position="81"/>
        <end position="176"/>
    </location>
</feature>
<reference evidence="3" key="1">
    <citation type="journal article" date="2023" name="Science">
        <title>Elucidation of the pathway for biosynthesis of saponin adjuvants from the soapbark tree.</title>
        <authorList>
            <person name="Reed J."/>
            <person name="Orme A."/>
            <person name="El-Demerdash A."/>
            <person name="Owen C."/>
            <person name="Martin L.B.B."/>
            <person name="Misra R.C."/>
            <person name="Kikuchi S."/>
            <person name="Rejzek M."/>
            <person name="Martin A.C."/>
            <person name="Harkess A."/>
            <person name="Leebens-Mack J."/>
            <person name="Louveau T."/>
            <person name="Stephenson M.J."/>
            <person name="Osbourn A."/>
        </authorList>
    </citation>
    <scope>NUCLEOTIDE SEQUENCE</scope>
    <source>
        <strain evidence="3">S10</strain>
    </source>
</reference>
<dbReference type="Pfam" id="PF03168">
    <property type="entry name" value="LEA_2"/>
    <property type="match status" value="1"/>
</dbReference>
<keyword evidence="1" id="KW-0472">Membrane</keyword>
<sequence>MTENNQDQVISHKKIKRRRYCLIAIGALLLLIIIVALILVLTVFKPKQPRTQLLSATVEGIVPRVSFPAIRIQLNVTLDLKLLVENRNHASFKHGEGKSILVYKGDQVGEAVVYPGQIPARGSTTLPCRLTLQVDELAPNITSLIRDVLGGQLSMETHTKIPGKVSFFGIVRKHVVAVSECQFTIGIPDLKIRSQICKNKAKL</sequence>
<keyword evidence="1" id="KW-0812">Transmembrane</keyword>
<dbReference type="InterPro" id="IPR004864">
    <property type="entry name" value="LEA_2"/>
</dbReference>
<feature type="transmembrane region" description="Helical" evidence="1">
    <location>
        <begin position="20"/>
        <end position="44"/>
    </location>
</feature>
<keyword evidence="1" id="KW-1133">Transmembrane helix</keyword>
<dbReference type="PANTHER" id="PTHR31852">
    <property type="entry name" value="LATE EMBRYOGENESIS ABUNDANT (LEA) HYDROXYPROLINE-RICH GLYCOPROTEIN FAMILY"/>
    <property type="match status" value="1"/>
</dbReference>
<dbReference type="SUPFAM" id="SSF117070">
    <property type="entry name" value="LEA14-like"/>
    <property type="match status" value="1"/>
</dbReference>
<proteinExistence type="predicted"/>
<dbReference type="KEGG" id="qsa:O6P43_026379"/>
<protein>
    <submittedName>
        <fullName evidence="3">Late embryogenesis abundant protein</fullName>
    </submittedName>
</protein>
<organism evidence="3 4">
    <name type="scientific">Quillaja saponaria</name>
    <name type="common">Soap bark tree</name>
    <dbReference type="NCBI Taxonomy" id="32244"/>
    <lineage>
        <taxon>Eukaryota</taxon>
        <taxon>Viridiplantae</taxon>
        <taxon>Streptophyta</taxon>
        <taxon>Embryophyta</taxon>
        <taxon>Tracheophyta</taxon>
        <taxon>Spermatophyta</taxon>
        <taxon>Magnoliopsida</taxon>
        <taxon>eudicotyledons</taxon>
        <taxon>Gunneridae</taxon>
        <taxon>Pentapetalae</taxon>
        <taxon>rosids</taxon>
        <taxon>fabids</taxon>
        <taxon>Fabales</taxon>
        <taxon>Quillajaceae</taxon>
        <taxon>Quillaja</taxon>
    </lineage>
</organism>